<reference evidence="1 2" key="2">
    <citation type="submission" date="2007-06" db="EMBL/GenBank/DDBJ databases">
        <title>Draft genome sequence of Pseudoflavonifractor capillosus ATCC 29799.</title>
        <authorList>
            <person name="Sudarsanam P."/>
            <person name="Ley R."/>
            <person name="Guruge J."/>
            <person name="Turnbaugh P.J."/>
            <person name="Mahowald M."/>
            <person name="Liep D."/>
            <person name="Gordon J."/>
        </authorList>
    </citation>
    <scope>NUCLEOTIDE SEQUENCE [LARGE SCALE GENOMIC DNA]</scope>
    <source>
        <strain evidence="1 2">ATCC 29799</strain>
    </source>
</reference>
<comment type="caution">
    <text evidence="1">The sequence shown here is derived from an EMBL/GenBank/DDBJ whole genome shotgun (WGS) entry which is preliminary data.</text>
</comment>
<organism evidence="1 2">
    <name type="scientific">Pseudoflavonifractor capillosus ATCC 29799</name>
    <dbReference type="NCBI Taxonomy" id="411467"/>
    <lineage>
        <taxon>Bacteria</taxon>
        <taxon>Bacillati</taxon>
        <taxon>Bacillota</taxon>
        <taxon>Clostridia</taxon>
        <taxon>Eubacteriales</taxon>
        <taxon>Oscillospiraceae</taxon>
        <taxon>Pseudoflavonifractor</taxon>
    </lineage>
</organism>
<accession>A6P1Z2</accession>
<dbReference type="STRING" id="411467.BACCAP_04521"/>
<gene>
    <name evidence="1" type="ORF">BACCAP_04521</name>
</gene>
<name>A6P1Z2_9FIRM</name>
<dbReference type="eggNOG" id="ENOG502Z8CZ">
    <property type="taxonomic scope" value="Bacteria"/>
</dbReference>
<sequence>MEIAFDFEAIAREFSIFEARRDQGNYWKSRVPDVALQECRALAVVYEQGPSCYILYKRDSAEQYSLKQTLERCEDNVRVQEISAQALAETKKHLLAQLLCNALPSIQTDGALYHNVTGKLYYMQSGWVYRRKELLASFWTLQISFAKNCCVKLEVKTFSNVCIRQDLKNRPQYLFDPQCYILRRALRDDADKNIEHFAIGALNQRRKNTVPFLEFGSLSDYKNCKVGILHQFLQDVRTWLSPYLSFTMISFDESTHLGTCSSDNSMEGIRNRLREIPLYLEDTVQNEESRILVSMLRYELDQYSQIAFVEGTPGKGDALLRIIHHPPFYEDHPEDDAYLKAPKDCIVQHVTVEDFQLTGMNRRGTREKEDHKLLKVIQELAIKIDINRRQMTCYDWPKLGFHKPVTFVTATSDYTDKNKPICYDMLRVQPDGKLHFESWQQSFCEDNTEREKISAVFETSYGKLDSMIKGVVYEEEDNIHIIYDTDRYTLPDMQGLKQRLSATRDEEQISVKPLMEAIRKYSYDLSGREREQCQSILDEIAQHGIQVSRRDVRRIFNLKSKLGREINQFVFEETGVLIGNTLKSAENRESLFSPVLGIRHFCEGDAQYYYAGYLGKSMNRSLPHACRIRKVCSTGQTLQFQRYLPLLEVDFIRANGWTVIPFPFKYLREWKAQQK</sequence>
<dbReference type="EMBL" id="AAXG02000049">
    <property type="protein sequence ID" value="EDM97662.1"/>
    <property type="molecule type" value="Genomic_DNA"/>
</dbReference>
<dbReference type="Proteomes" id="UP000003639">
    <property type="component" value="Unassembled WGS sequence"/>
</dbReference>
<evidence type="ECO:0000313" key="2">
    <source>
        <dbReference type="Proteomes" id="UP000003639"/>
    </source>
</evidence>
<keyword evidence="2" id="KW-1185">Reference proteome</keyword>
<reference evidence="1 2" key="1">
    <citation type="submission" date="2007-04" db="EMBL/GenBank/DDBJ databases">
        <authorList>
            <person name="Fulton L."/>
            <person name="Clifton S."/>
            <person name="Fulton B."/>
            <person name="Xu J."/>
            <person name="Minx P."/>
            <person name="Pepin K.H."/>
            <person name="Johnson M."/>
            <person name="Thiruvilangam P."/>
            <person name="Bhonagiri V."/>
            <person name="Nash W.E."/>
            <person name="Mardis E.R."/>
            <person name="Wilson R.K."/>
        </authorList>
    </citation>
    <scope>NUCLEOTIDE SEQUENCE [LARGE SCALE GENOMIC DNA]</scope>
    <source>
        <strain evidence="1 2">ATCC 29799</strain>
    </source>
</reference>
<evidence type="ECO:0000313" key="1">
    <source>
        <dbReference type="EMBL" id="EDM97662.1"/>
    </source>
</evidence>
<dbReference type="AlphaFoldDB" id="A6P1Z2"/>
<protein>
    <submittedName>
        <fullName evidence="1">Uncharacterized protein</fullName>
    </submittedName>
</protein>
<proteinExistence type="predicted"/>